<name>A0A382LK67_9ZZZZ</name>
<dbReference type="InterPro" id="IPR004919">
    <property type="entry name" value="GmrSD_N"/>
</dbReference>
<feature type="non-terminal residue" evidence="3">
    <location>
        <position position="400"/>
    </location>
</feature>
<feature type="domain" description="GmrSD restriction endonucleases N-terminal" evidence="2">
    <location>
        <begin position="57"/>
        <end position="184"/>
    </location>
</feature>
<protein>
    <recommendedName>
        <fullName evidence="2">GmrSD restriction endonucleases N-terminal domain-containing protein</fullName>
    </recommendedName>
</protein>
<dbReference type="Pfam" id="PF03235">
    <property type="entry name" value="GmrSD_N"/>
    <property type="match status" value="1"/>
</dbReference>
<feature type="non-terminal residue" evidence="3">
    <location>
        <position position="1"/>
    </location>
</feature>
<proteinExistence type="predicted"/>
<evidence type="ECO:0000259" key="2">
    <source>
        <dbReference type="Pfam" id="PF03235"/>
    </source>
</evidence>
<evidence type="ECO:0000256" key="1">
    <source>
        <dbReference type="SAM" id="MobiDB-lite"/>
    </source>
</evidence>
<reference evidence="3" key="1">
    <citation type="submission" date="2018-05" db="EMBL/GenBank/DDBJ databases">
        <authorList>
            <person name="Lanie J.A."/>
            <person name="Ng W.-L."/>
            <person name="Kazmierczak K.M."/>
            <person name="Andrzejewski T.M."/>
            <person name="Davidsen T.M."/>
            <person name="Wayne K.J."/>
            <person name="Tettelin H."/>
            <person name="Glass J.I."/>
            <person name="Rusch D."/>
            <person name="Podicherti R."/>
            <person name="Tsui H.-C.T."/>
            <person name="Winkler M.E."/>
        </authorList>
    </citation>
    <scope>NUCLEOTIDE SEQUENCE</scope>
</reference>
<feature type="region of interest" description="Disordered" evidence="1">
    <location>
        <begin position="1"/>
        <end position="23"/>
    </location>
</feature>
<dbReference type="PANTHER" id="PTHR39639:SF1">
    <property type="entry name" value="DUF262 DOMAIN-CONTAINING PROTEIN"/>
    <property type="match status" value="1"/>
</dbReference>
<dbReference type="PANTHER" id="PTHR39639">
    <property type="entry name" value="CHROMOSOME 16, WHOLE GENOME SHOTGUN SEQUENCE"/>
    <property type="match status" value="1"/>
</dbReference>
<accession>A0A382LK67</accession>
<dbReference type="EMBL" id="UINC01087355">
    <property type="protein sequence ID" value="SVC36653.1"/>
    <property type="molecule type" value="Genomic_DNA"/>
</dbReference>
<sequence length="400" mass="45741">ESALDSLNAPDESGPTPLKQKRFEELERKTKLEEAASLAERIELDDQEDWSGSKYDEIKIIVPDYQRHSDQWTKPKHIAFVDSILRDIPMPSIVLGRKDEREPWQLIDGQQRLKTYLRFLQARYTYNDETDAEWPKWVKDRFANYKFNVEYITADSDAELALIFERYNSSGKALNAAELRCARFHHTSALHHYIMAISGGPKMDGAVPSQLRIGVSEDLEKHAARAYETRHKIPGISNPEPDERKQVRQSTIKTYDILCKIVSYSIYRQTDVLLRGSKNETPSGAQACKAVLAAYNHGSTASEVVDRLYLIVTKVSSIFGDSQDWGYAWKTLKYFGADEDAGTEAEWRPFGGVNAWVAQMQCASLWNLSPRQLDLLELNTDTVRTKWHEFATDRDHGFLG</sequence>
<dbReference type="AlphaFoldDB" id="A0A382LK67"/>
<organism evidence="3">
    <name type="scientific">marine metagenome</name>
    <dbReference type="NCBI Taxonomy" id="408172"/>
    <lineage>
        <taxon>unclassified sequences</taxon>
        <taxon>metagenomes</taxon>
        <taxon>ecological metagenomes</taxon>
    </lineage>
</organism>
<gene>
    <name evidence="3" type="ORF">METZ01_LOCUS289507</name>
</gene>
<evidence type="ECO:0000313" key="3">
    <source>
        <dbReference type="EMBL" id="SVC36653.1"/>
    </source>
</evidence>